<proteinExistence type="inferred from homology"/>
<dbReference type="InterPro" id="IPR037008">
    <property type="entry name" value="bc1_Rieske_TM_sf"/>
</dbReference>
<gene>
    <name evidence="14" type="primary">UQCRFS1_1</name>
    <name evidence="14" type="ORF">g.20841</name>
</gene>
<evidence type="ECO:0000256" key="8">
    <source>
        <dbReference type="ARBA" id="ARBA00023014"/>
    </source>
</evidence>
<accession>A0A6G1SE55</accession>
<evidence type="ECO:0000256" key="11">
    <source>
        <dbReference type="RuleBase" id="RU004494"/>
    </source>
</evidence>
<evidence type="ECO:0000256" key="6">
    <source>
        <dbReference type="ARBA" id="ARBA00022989"/>
    </source>
</evidence>
<organism evidence="14">
    <name type="scientific">Aceria tosichella</name>
    <name type="common">wheat curl mite</name>
    <dbReference type="NCBI Taxonomy" id="561515"/>
    <lineage>
        <taxon>Eukaryota</taxon>
        <taxon>Metazoa</taxon>
        <taxon>Ecdysozoa</taxon>
        <taxon>Arthropoda</taxon>
        <taxon>Chelicerata</taxon>
        <taxon>Arachnida</taxon>
        <taxon>Acari</taxon>
        <taxon>Acariformes</taxon>
        <taxon>Trombidiformes</taxon>
        <taxon>Prostigmata</taxon>
        <taxon>Eupodina</taxon>
        <taxon>Eriophyoidea</taxon>
        <taxon>Eriophyidae</taxon>
        <taxon>Eriophyinae</taxon>
        <taxon>Aceriini</taxon>
        <taxon>Aceria</taxon>
    </lineage>
</organism>
<dbReference type="GO" id="GO:0051537">
    <property type="term" value="F:2 iron, 2 sulfur cluster binding"/>
    <property type="evidence" value="ECO:0007669"/>
    <property type="project" value="UniProtKB-KW"/>
</dbReference>
<dbReference type="InterPro" id="IPR014349">
    <property type="entry name" value="Rieske_Fe-S_prot"/>
</dbReference>
<dbReference type="AlphaFoldDB" id="A0A6G1SE55"/>
<name>A0A6G1SE55_9ACAR</name>
<comment type="cofactor">
    <cofactor evidence="11">
        <name>[2Fe-2S] cluster</name>
        <dbReference type="ChEBI" id="CHEBI:190135"/>
    </cofactor>
    <text evidence="11">Binds 1 [2Fe-2S] cluster per subunit.</text>
</comment>
<comment type="subcellular location">
    <subcellularLocation>
        <location evidence="1">Membrane</location>
        <topology evidence="1">Single-pass membrane protein</topology>
    </subcellularLocation>
    <subcellularLocation>
        <location evidence="12">Mitochondrion inner membrane</location>
    </subcellularLocation>
</comment>
<feature type="domain" description="Rieske" evidence="13">
    <location>
        <begin position="123"/>
        <end position="217"/>
    </location>
</feature>
<dbReference type="GO" id="GO:0046872">
    <property type="term" value="F:metal ion binding"/>
    <property type="evidence" value="ECO:0007669"/>
    <property type="project" value="UniProtKB-KW"/>
</dbReference>
<keyword evidence="10" id="KW-1015">Disulfide bond</keyword>
<keyword evidence="7" id="KW-0408">Iron</keyword>
<keyword evidence="11" id="KW-0249">Electron transport</keyword>
<dbReference type="InterPro" id="IPR036922">
    <property type="entry name" value="Rieske_2Fe-2S_sf"/>
</dbReference>
<evidence type="ECO:0000256" key="5">
    <source>
        <dbReference type="ARBA" id="ARBA00022723"/>
    </source>
</evidence>
<evidence type="ECO:0000256" key="7">
    <source>
        <dbReference type="ARBA" id="ARBA00023004"/>
    </source>
</evidence>
<evidence type="ECO:0000256" key="12">
    <source>
        <dbReference type="RuleBase" id="RU004495"/>
    </source>
</evidence>
<dbReference type="Gene3D" id="1.20.5.270">
    <property type="entry name" value="Ubiquinol cytochrome reductase, transmembrane domain"/>
    <property type="match status" value="1"/>
</dbReference>
<evidence type="ECO:0000256" key="2">
    <source>
        <dbReference type="ARBA" id="ARBA00010651"/>
    </source>
</evidence>
<dbReference type="Pfam" id="PF02921">
    <property type="entry name" value="UCR_TM"/>
    <property type="match status" value="1"/>
</dbReference>
<keyword evidence="12" id="KW-0496">Mitochondrion</keyword>
<evidence type="ECO:0000256" key="3">
    <source>
        <dbReference type="ARBA" id="ARBA00022692"/>
    </source>
</evidence>
<keyword evidence="3" id="KW-0812">Transmembrane</keyword>
<keyword evidence="4" id="KW-0001">2Fe-2S</keyword>
<dbReference type="Gene3D" id="2.102.10.10">
    <property type="entry name" value="Rieske [2Fe-2S] iron-sulphur domain"/>
    <property type="match status" value="1"/>
</dbReference>
<dbReference type="InterPro" id="IPR006317">
    <property type="entry name" value="Ubiquinol_cyt_c_Rdtase_Fe-S-su"/>
</dbReference>
<dbReference type="Pfam" id="PF00355">
    <property type="entry name" value="Rieske"/>
    <property type="match status" value="1"/>
</dbReference>
<keyword evidence="12" id="KW-0679">Respiratory chain</keyword>
<sequence>MLSTRLITSPARHAVTTTTSKALAHTDIQFPDYSNYRRPSTIDPKRKNIETEDQRKVFSYLMTATVGAASAITAKSAVTKMVASLSASKDVLALSKVEVKLNEIPPGKNAIIKWRGKPLFVRHRTQAEIDASTNVNLADLRDPEPDSARVKKPEWLVLVGVCTHLGCVPIANKGEFNGYYCPCHGSHYDASGRARKGPAPKNLEVPEYEFMNDETIVVG</sequence>
<protein>
    <recommendedName>
        <fullName evidence="11">Cytochrome b-c1 complex subunit Rieske, mitochondrial</fullName>
        <ecNumber evidence="11">7.1.1.8</ecNumber>
    </recommendedName>
</protein>
<keyword evidence="8" id="KW-0411">Iron-sulfur</keyword>
<evidence type="ECO:0000313" key="14">
    <source>
        <dbReference type="EMBL" id="MDE48200.1"/>
    </source>
</evidence>
<evidence type="ECO:0000256" key="4">
    <source>
        <dbReference type="ARBA" id="ARBA00022714"/>
    </source>
</evidence>
<comment type="catalytic activity">
    <reaction evidence="11">
        <text>a quinol + 2 Fe(III)-[cytochrome c](out) = a quinone + 2 Fe(II)-[cytochrome c](out) + 2 H(+)(out)</text>
        <dbReference type="Rhea" id="RHEA:11484"/>
        <dbReference type="Rhea" id="RHEA-COMP:10350"/>
        <dbReference type="Rhea" id="RHEA-COMP:14399"/>
        <dbReference type="ChEBI" id="CHEBI:15378"/>
        <dbReference type="ChEBI" id="CHEBI:24646"/>
        <dbReference type="ChEBI" id="CHEBI:29033"/>
        <dbReference type="ChEBI" id="CHEBI:29034"/>
        <dbReference type="ChEBI" id="CHEBI:132124"/>
        <dbReference type="EC" id="7.1.1.8"/>
    </reaction>
</comment>
<dbReference type="InterPro" id="IPR017941">
    <property type="entry name" value="Rieske_2Fe-2S"/>
</dbReference>
<evidence type="ECO:0000256" key="9">
    <source>
        <dbReference type="ARBA" id="ARBA00023136"/>
    </source>
</evidence>
<keyword evidence="6" id="KW-1133">Transmembrane helix</keyword>
<dbReference type="PROSITE" id="PS51296">
    <property type="entry name" value="RIESKE"/>
    <property type="match status" value="1"/>
</dbReference>
<comment type="miscellaneous">
    <text evidence="11">The Rieske protein is a high potential 2Fe-2S protein.</text>
</comment>
<dbReference type="SUPFAM" id="SSF50022">
    <property type="entry name" value="ISP domain"/>
    <property type="match status" value="1"/>
</dbReference>
<keyword evidence="9" id="KW-0472">Membrane</keyword>
<dbReference type="NCBIfam" id="TIGR01416">
    <property type="entry name" value="Rieske_proteo"/>
    <property type="match status" value="1"/>
</dbReference>
<dbReference type="EC" id="7.1.1.8" evidence="11"/>
<dbReference type="GO" id="GO:0005743">
    <property type="term" value="C:mitochondrial inner membrane"/>
    <property type="evidence" value="ECO:0007669"/>
    <property type="project" value="UniProtKB-SubCell"/>
</dbReference>
<dbReference type="InterPro" id="IPR004192">
    <property type="entry name" value="Rieske_TM"/>
</dbReference>
<evidence type="ECO:0000256" key="1">
    <source>
        <dbReference type="ARBA" id="ARBA00004167"/>
    </source>
</evidence>
<dbReference type="EMBL" id="GGYP01003429">
    <property type="protein sequence ID" value="MDE48200.1"/>
    <property type="molecule type" value="Transcribed_RNA"/>
</dbReference>
<dbReference type="CDD" id="cd03470">
    <property type="entry name" value="Rieske_cytochrome_bc1"/>
    <property type="match status" value="1"/>
</dbReference>
<keyword evidence="11" id="KW-0813">Transport</keyword>
<dbReference type="FunFam" id="2.102.10.10:FF:000001">
    <property type="entry name" value="Cytochrome b-c1 complex subunit Rieske, mitochondrial"/>
    <property type="match status" value="1"/>
</dbReference>
<evidence type="ECO:0000259" key="13">
    <source>
        <dbReference type="PROSITE" id="PS51296"/>
    </source>
</evidence>
<dbReference type="InterPro" id="IPR005805">
    <property type="entry name" value="Rieske_Fe-S_prot_C"/>
</dbReference>
<dbReference type="SUPFAM" id="SSF81502">
    <property type="entry name" value="ISP transmembrane anchor"/>
    <property type="match status" value="1"/>
</dbReference>
<dbReference type="PRINTS" id="PR00162">
    <property type="entry name" value="RIESKE"/>
</dbReference>
<evidence type="ECO:0000256" key="10">
    <source>
        <dbReference type="ARBA" id="ARBA00023157"/>
    </source>
</evidence>
<keyword evidence="5" id="KW-0479">Metal-binding</keyword>
<dbReference type="GO" id="GO:0008121">
    <property type="term" value="F:quinol-cytochrome-c reductase activity"/>
    <property type="evidence" value="ECO:0007669"/>
    <property type="project" value="UniProtKB-EC"/>
</dbReference>
<dbReference type="PANTHER" id="PTHR10134">
    <property type="entry name" value="CYTOCHROME B-C1 COMPLEX SUBUNIT RIESKE, MITOCHONDRIAL"/>
    <property type="match status" value="1"/>
</dbReference>
<comment type="similarity">
    <text evidence="2">Belongs to the Rieske iron-sulfur protein family.</text>
</comment>
<reference evidence="14" key="1">
    <citation type="submission" date="2018-10" db="EMBL/GenBank/DDBJ databases">
        <title>Transcriptome assembly of Aceria tosichella (Wheat curl mite) Type 2.</title>
        <authorList>
            <person name="Scully E.D."/>
            <person name="Geib S.M."/>
            <person name="Palmer N.A."/>
            <person name="Gupta A.K."/>
            <person name="Sarath G."/>
            <person name="Tatineni S."/>
        </authorList>
    </citation>
    <scope>NUCLEOTIDE SEQUENCE</scope>
    <source>
        <strain evidence="14">LincolnNE</strain>
    </source>
</reference>